<dbReference type="Pfam" id="PF21445">
    <property type="entry name" value="ADDB_N"/>
    <property type="match status" value="1"/>
</dbReference>
<comment type="similarity">
    <text evidence="10">Belongs to the helicase family. AddB/RexB type 2 subfamily.</text>
</comment>
<keyword evidence="5 10" id="KW-0347">Helicase</keyword>
<gene>
    <name evidence="10" type="primary">rexB</name>
    <name evidence="13" type="ORF">ABID28_000041</name>
</gene>
<dbReference type="InterPro" id="IPR038726">
    <property type="entry name" value="PDDEXK_AddAB-type"/>
</dbReference>
<keyword evidence="3 10" id="KW-0227">DNA damage</keyword>
<evidence type="ECO:0000256" key="2">
    <source>
        <dbReference type="ARBA" id="ARBA00022741"/>
    </source>
</evidence>
<dbReference type="SUPFAM" id="SSF52540">
    <property type="entry name" value="P-loop containing nucleoside triphosphate hydrolases"/>
    <property type="match status" value="1"/>
</dbReference>
<dbReference type="Pfam" id="PF12705">
    <property type="entry name" value="PDDEXK_1"/>
    <property type="match status" value="1"/>
</dbReference>
<dbReference type="InterPro" id="IPR027417">
    <property type="entry name" value="P-loop_NTPase"/>
</dbReference>
<evidence type="ECO:0000256" key="5">
    <source>
        <dbReference type="ARBA" id="ARBA00022806"/>
    </source>
</evidence>
<comment type="miscellaneous">
    <text evidence="10">Despite having helicase-like domains, this subunit does not have helicase activity.</text>
</comment>
<dbReference type="EC" id="3.1.-.-" evidence="10"/>
<keyword evidence="7 10" id="KW-0067">ATP-binding</keyword>
<dbReference type="InterPro" id="IPR011335">
    <property type="entry name" value="Restrct_endonuc-II-like"/>
</dbReference>
<dbReference type="EMBL" id="JBEPLN010000001">
    <property type="protein sequence ID" value="MET3633411.1"/>
    <property type="molecule type" value="Genomic_DNA"/>
</dbReference>
<keyword evidence="6 10" id="KW-0269">Exonuclease</keyword>
<evidence type="ECO:0000256" key="10">
    <source>
        <dbReference type="HAMAP-Rule" id="MF_01453"/>
    </source>
</evidence>
<dbReference type="RefSeq" id="WP_354366970.1">
    <property type="nucleotide sequence ID" value="NZ_JBEPLN010000001.1"/>
</dbReference>
<evidence type="ECO:0000313" key="14">
    <source>
        <dbReference type="Proteomes" id="UP001549037"/>
    </source>
</evidence>
<comment type="caution">
    <text evidence="10">Lacks conserved residue(s) required for the propagation of feature annotation.</text>
</comment>
<evidence type="ECO:0000256" key="9">
    <source>
        <dbReference type="ARBA" id="ARBA00023204"/>
    </source>
</evidence>
<evidence type="ECO:0000259" key="11">
    <source>
        <dbReference type="Pfam" id="PF12705"/>
    </source>
</evidence>
<evidence type="ECO:0000256" key="8">
    <source>
        <dbReference type="ARBA" id="ARBA00023125"/>
    </source>
</evidence>
<comment type="function">
    <text evidence="10">The heterodimer acts as both an ATP-dependent DNA helicase and an ATP-dependent, dual-direction single-stranded exonuclease. Recognizes the chi site generating a DNA molecule suitable for the initiation of homologous recombination. This subunit has 5' -&gt; 3' nuclease activity but not helicase activity.</text>
</comment>
<keyword evidence="14" id="KW-1185">Reference proteome</keyword>
<feature type="domain" description="PD-(D/E)XK endonuclease-like" evidence="11">
    <location>
        <begin position="750"/>
        <end position="1034"/>
    </location>
</feature>
<reference evidence="13 14" key="1">
    <citation type="submission" date="2024-06" db="EMBL/GenBank/DDBJ databases">
        <title>Genomic Encyclopedia of Type Strains, Phase IV (KMG-IV): sequencing the most valuable type-strain genomes for metagenomic binning, comparative biology and taxonomic classification.</title>
        <authorList>
            <person name="Goeker M."/>
        </authorList>
    </citation>
    <scope>NUCLEOTIDE SEQUENCE [LARGE SCALE GENOMIC DNA]</scope>
    <source>
        <strain evidence="13 14">DSM 28302</strain>
    </source>
</reference>
<keyword evidence="1 10" id="KW-0540">Nuclease</keyword>
<keyword evidence="4 10" id="KW-0378">Hydrolase</keyword>
<sequence>MKLLYTDMRHSMTSILAKEAAYYAKEGKRVFYIAPNSLSFEKERAVLENLPEQASFAITITRFAQLGRYFVLPKADKKESLDDTGLSILFYRVLSEFSEQDLKVFGSLRSDSHFIEQLVALYHELKGSNLSVLDLEHLSSPEKREDLIKIFLALETKLQEGHFSSQGKLAHFSNCVTSGLLDQALKEVVVIIDGFTRFSAEEELLIAYLNQRCLEIVIGTYASQKAYQMPFVEGNFYQAGVDFLRQLALSYQTKPAYVEEIRELTTFSKVSQLLEAKQTFTEVKEVITDDDKSHLELWDVINQKEEVEQVAKTIRYHLNQGYRYKDISVLLGDVESYKLQIGKIFDKYDIPYYFGKAESMATHPLVHFMESLDRLKRYNFRAEDLMNLLKSGLYGKFSQYDIDYFERYVTFADIKGQAKFAREFKVNHTQQYNLEAINEMRQEVMSPLLDLFKTQSRTISGLLKKWQTFLSAISLTDNLTTLAYDDAAIDQEKHEEVWKVFTHILEQMATIFSDSALSLGDFLGLLRSGMLAADYRVVPATVDVVNVKSYDLIEPHSNKIIFAIGLTQTNFPKFSKNTSLISDEERQAINEQSHATAYLDIVSKDHLKKNHFAALSLFNAASDHLILSRPQLLNETSDEVSPYLLQLEELGFSVQTIGRHHFELAPENIGHYKGLLSTLVDLQRDELAKEWNDNLDQKETKTYWSVVLRYLRKQLEKEGVSIPTITDQLVSTPLTKDTLAILYPKNQALQVSASSIRDFYQNEYSYFLKHVLRLKEQDSIHPDARSHGNFLHRIFEKVTQDTAQKSFDEKLEIAIQETCQEASFKALYEEDQESQYAQSLLLDVARRTAKILEAETPIEIKAEEAVFGDERASLRLSDERHLIVRGKIDRIDVLEGTDYFGVVDYKSSENRFDIKKFYHGLSPQLLTYISAIKDSKHYDFAQKVFGAMYLHMLDPIVNLNELKNLDEVLSKSQEKLKYQGIFLDDISNHLGQEYYKTSASKFSQEELEVMLAYNDYLFKKAGQKILSGQFDINPISEDGKSIATEQYKSITRFEANLHLSNARFLEKLQKGEKRDLWIEKMKGDLD</sequence>
<dbReference type="InterPro" id="IPR014141">
    <property type="entry name" value="DNA_helicase_suRexB"/>
</dbReference>
<keyword evidence="9 10" id="KW-0234">DNA repair</keyword>
<keyword evidence="2 10" id="KW-0547">Nucleotide-binding</keyword>
<evidence type="ECO:0000259" key="12">
    <source>
        <dbReference type="Pfam" id="PF21445"/>
    </source>
</evidence>
<dbReference type="GO" id="GO:0016787">
    <property type="term" value="F:hydrolase activity"/>
    <property type="evidence" value="ECO:0007669"/>
    <property type="project" value="UniProtKB-KW"/>
</dbReference>
<dbReference type="PANTHER" id="PTHR30591:SF1">
    <property type="entry name" value="RECBCD ENZYME SUBUNIT RECC"/>
    <property type="match status" value="1"/>
</dbReference>
<dbReference type="HAMAP" id="MF_01453">
    <property type="entry name" value="AddB_type2"/>
    <property type="match status" value="1"/>
</dbReference>
<protein>
    <recommendedName>
        <fullName evidence="10">ATP-dependent helicase/deoxyribonuclease subunit B</fullName>
        <ecNumber evidence="10">3.1.-.-</ecNumber>
    </recommendedName>
    <alternativeName>
        <fullName evidence="10">ATP-dependent helicase/nuclease subunit RexB</fullName>
    </alternativeName>
</protein>
<accession>A0ABV2JCB7</accession>
<evidence type="ECO:0000256" key="1">
    <source>
        <dbReference type="ARBA" id="ARBA00022722"/>
    </source>
</evidence>
<comment type="subunit">
    <text evidence="10">Heterodimer of AddA and RexB.</text>
</comment>
<evidence type="ECO:0000313" key="13">
    <source>
        <dbReference type="EMBL" id="MET3633411.1"/>
    </source>
</evidence>
<dbReference type="GO" id="GO:0003678">
    <property type="term" value="F:DNA helicase activity"/>
    <property type="evidence" value="ECO:0007669"/>
    <property type="project" value="UniProtKB-EC"/>
</dbReference>
<dbReference type="PANTHER" id="PTHR30591">
    <property type="entry name" value="RECBCD ENZYME SUBUNIT RECC"/>
    <property type="match status" value="1"/>
</dbReference>
<dbReference type="Proteomes" id="UP001549037">
    <property type="component" value="Unassembled WGS sequence"/>
</dbReference>
<dbReference type="SUPFAM" id="SSF52980">
    <property type="entry name" value="Restriction endonuclease-like"/>
    <property type="match status" value="1"/>
</dbReference>
<evidence type="ECO:0000256" key="7">
    <source>
        <dbReference type="ARBA" id="ARBA00022840"/>
    </source>
</evidence>
<dbReference type="Gene3D" id="3.40.50.300">
    <property type="entry name" value="P-loop containing nucleotide triphosphate hydrolases"/>
    <property type="match status" value="3"/>
</dbReference>
<evidence type="ECO:0000256" key="3">
    <source>
        <dbReference type="ARBA" id="ARBA00022763"/>
    </source>
</evidence>
<comment type="cofactor">
    <cofactor evidence="10">
        <name>Mg(2+)</name>
        <dbReference type="ChEBI" id="CHEBI:18420"/>
    </cofactor>
</comment>
<name>A0ABV2JCB7_9STRE</name>
<keyword evidence="8 10" id="KW-0238">DNA-binding</keyword>
<evidence type="ECO:0000256" key="4">
    <source>
        <dbReference type="ARBA" id="ARBA00022801"/>
    </source>
</evidence>
<dbReference type="NCBIfam" id="TIGR02774">
    <property type="entry name" value="rexB_recomb"/>
    <property type="match status" value="1"/>
</dbReference>
<proteinExistence type="inferred from homology"/>
<dbReference type="InterPro" id="IPR049035">
    <property type="entry name" value="ADDB_N"/>
</dbReference>
<comment type="caution">
    <text evidence="13">The sequence shown here is derived from an EMBL/GenBank/DDBJ whole genome shotgun (WGS) entry which is preliminary data.</text>
</comment>
<feature type="domain" description="ATP-dependent helicase/deoxyribonuclease subunit B N-terminal" evidence="12">
    <location>
        <begin position="23"/>
        <end position="252"/>
    </location>
</feature>
<organism evidence="13 14">
    <name type="scientific">Streptococcus porcorum</name>
    <dbReference type="NCBI Taxonomy" id="701526"/>
    <lineage>
        <taxon>Bacteria</taxon>
        <taxon>Bacillati</taxon>
        <taxon>Bacillota</taxon>
        <taxon>Bacilli</taxon>
        <taxon>Lactobacillales</taxon>
        <taxon>Streptococcaceae</taxon>
        <taxon>Streptococcus</taxon>
    </lineage>
</organism>
<evidence type="ECO:0000256" key="6">
    <source>
        <dbReference type="ARBA" id="ARBA00022839"/>
    </source>
</evidence>